<evidence type="ECO:0000313" key="2">
    <source>
        <dbReference type="EMBL" id="SEK98469.1"/>
    </source>
</evidence>
<gene>
    <name evidence="2" type="ORF">SAMN05216469_10934</name>
</gene>
<dbReference type="Gene3D" id="3.30.870.10">
    <property type="entry name" value="Endonuclease Chain A"/>
    <property type="match status" value="1"/>
</dbReference>
<reference evidence="2 3" key="1">
    <citation type="submission" date="2016-10" db="EMBL/GenBank/DDBJ databases">
        <authorList>
            <person name="de Groot N.N."/>
        </authorList>
    </citation>
    <scope>NUCLEOTIDE SEQUENCE [LARGE SCALE GENOMIC DNA]</scope>
    <source>
        <strain evidence="2 3">KH2T6</strain>
    </source>
</reference>
<dbReference type="OrthoDB" id="2456030at2"/>
<dbReference type="PROSITE" id="PS50035">
    <property type="entry name" value="PLD"/>
    <property type="match status" value="1"/>
</dbReference>
<name>A0A1H7LI29_RUMAL</name>
<dbReference type="InterPro" id="IPR025202">
    <property type="entry name" value="PLD-like_dom"/>
</dbReference>
<evidence type="ECO:0000259" key="1">
    <source>
        <dbReference type="PROSITE" id="PS50035"/>
    </source>
</evidence>
<organism evidence="2 3">
    <name type="scientific">Ruminococcus albus</name>
    <dbReference type="NCBI Taxonomy" id="1264"/>
    <lineage>
        <taxon>Bacteria</taxon>
        <taxon>Bacillati</taxon>
        <taxon>Bacillota</taxon>
        <taxon>Clostridia</taxon>
        <taxon>Eubacteriales</taxon>
        <taxon>Oscillospiraceae</taxon>
        <taxon>Ruminococcus</taxon>
    </lineage>
</organism>
<dbReference type="Proteomes" id="UP000186015">
    <property type="component" value="Unassembled WGS sequence"/>
</dbReference>
<protein>
    <submittedName>
        <fullName evidence="2">PLD-like domain-containing protein</fullName>
    </submittedName>
</protein>
<dbReference type="PANTHER" id="PTHR21248:SF22">
    <property type="entry name" value="PHOSPHOLIPASE D"/>
    <property type="match status" value="1"/>
</dbReference>
<evidence type="ECO:0000313" key="3">
    <source>
        <dbReference type="Proteomes" id="UP000186015"/>
    </source>
</evidence>
<sequence>MSTGNLNLDLFLSEYLESYTHENIKRIEAVKQRYPSLNEKEAKEISDLILSMKEMKSKEKISLAVTAPPTFSIKAKSTKNTVKSMVNGAKKSILITGYSLSEYFNDLIDIIIYKSQTGVFVEFYINDFESQKNVEKINRYKGKFMRVYNYSANNDSMSALHAKVISVDEKKTLITSANLSYHGQEGNIELGTLIESEQIAKQVKDVFVQLVFKKTFVELK</sequence>
<dbReference type="EMBL" id="FOAT01000009">
    <property type="protein sequence ID" value="SEK98469.1"/>
    <property type="molecule type" value="Genomic_DNA"/>
</dbReference>
<proteinExistence type="predicted"/>
<dbReference type="SUPFAM" id="SSF56024">
    <property type="entry name" value="Phospholipase D/nuclease"/>
    <property type="match status" value="1"/>
</dbReference>
<dbReference type="GO" id="GO:0032049">
    <property type="term" value="P:cardiolipin biosynthetic process"/>
    <property type="evidence" value="ECO:0007669"/>
    <property type="project" value="UniProtKB-ARBA"/>
</dbReference>
<dbReference type="Pfam" id="PF13091">
    <property type="entry name" value="PLDc_2"/>
    <property type="match status" value="1"/>
</dbReference>
<accession>A0A1H7LI29</accession>
<dbReference type="PANTHER" id="PTHR21248">
    <property type="entry name" value="CARDIOLIPIN SYNTHASE"/>
    <property type="match status" value="1"/>
</dbReference>
<feature type="domain" description="PLD phosphodiesterase" evidence="1">
    <location>
        <begin position="156"/>
        <end position="183"/>
    </location>
</feature>
<dbReference type="InterPro" id="IPR001736">
    <property type="entry name" value="PLipase_D/transphosphatidylase"/>
</dbReference>
<dbReference type="GO" id="GO:0030572">
    <property type="term" value="F:phosphatidyltransferase activity"/>
    <property type="evidence" value="ECO:0007669"/>
    <property type="project" value="UniProtKB-ARBA"/>
</dbReference>
<dbReference type="RefSeq" id="WP_074833685.1">
    <property type="nucleotide sequence ID" value="NZ_FOAT01000009.1"/>
</dbReference>
<dbReference type="AlphaFoldDB" id="A0A1H7LI29"/>